<accession>A0ACB7IVP2</accession>
<evidence type="ECO:0000313" key="2">
    <source>
        <dbReference type="Proteomes" id="UP000824881"/>
    </source>
</evidence>
<reference evidence="1 2" key="1">
    <citation type="journal article" date="2021" name="Appl. Environ. Microbiol.">
        <title>Genetic linkage and physical mapping for an oyster mushroom Pleurotus cornucopiae and QTL analysis for the trait cap color.</title>
        <authorList>
            <person name="Zhang Y."/>
            <person name="Gao W."/>
            <person name="Sonnenberg A."/>
            <person name="Chen Q."/>
            <person name="Zhang J."/>
            <person name="Huang C."/>
        </authorList>
    </citation>
    <scope>NUCLEOTIDE SEQUENCE [LARGE SCALE GENOMIC DNA]</scope>
    <source>
        <strain evidence="1">CCMSSC00406</strain>
    </source>
</reference>
<name>A0ACB7IVP2_PLECO</name>
<protein>
    <submittedName>
        <fullName evidence="1">Uncharacterized protein</fullName>
    </submittedName>
</protein>
<keyword evidence="2" id="KW-1185">Reference proteome</keyword>
<proteinExistence type="predicted"/>
<dbReference type="EMBL" id="WQMT02000006">
    <property type="protein sequence ID" value="KAG9221604.1"/>
    <property type="molecule type" value="Genomic_DNA"/>
</dbReference>
<dbReference type="Proteomes" id="UP000824881">
    <property type="component" value="Unassembled WGS sequence"/>
</dbReference>
<organism evidence="1 2">
    <name type="scientific">Pleurotus cornucopiae</name>
    <name type="common">Cornucopia mushroom</name>
    <dbReference type="NCBI Taxonomy" id="5321"/>
    <lineage>
        <taxon>Eukaryota</taxon>
        <taxon>Fungi</taxon>
        <taxon>Dikarya</taxon>
        <taxon>Basidiomycota</taxon>
        <taxon>Agaricomycotina</taxon>
        <taxon>Agaricomycetes</taxon>
        <taxon>Agaricomycetidae</taxon>
        <taxon>Agaricales</taxon>
        <taxon>Pleurotineae</taxon>
        <taxon>Pleurotaceae</taxon>
        <taxon>Pleurotus</taxon>
    </lineage>
</organism>
<evidence type="ECO:0000313" key="1">
    <source>
        <dbReference type="EMBL" id="KAG9221604.1"/>
    </source>
</evidence>
<gene>
    <name evidence="1" type="ORF">CCMSSC00406_0007243</name>
</gene>
<sequence length="1309" mass="147439">MPGTDEREDTGWKNIDDVTRALIKLGWREESDRYQPDIHTAVGIIRSIGNSLKTPKAAKDGLRAVAALIELIERREMAEEVKGVIAEGIKEGMERGMAGVNERMGRMEDSVREAVGGAASEMKEAREEIRSMGNRGASYADAAKGILPTRLAAVIDRQDAKAKQVVVRRDRDIEEGQYSPMQLSEKELVEKANIALESIEDNDNKPAEVTFVAARKLKEGDTMLLMNTPEARQWLCAGNMDAFTAGFDAFSKARAPMLTVVAEFVPVGFNPEDQGELRMVERDAGMEKGSIETAAWIKPVQRRKMGQKHAHLKVRMVSRAQANKAIRDGIFILGKMISVRKEEHDPPMCYRCHMVGDGHFAANCTAEVELCGHCGQTHRSKECPDMETRWCHICKKAGHGAGDKTCETRRTAIERIRRSNPEAGHRYFIEKDNPETWARPGREDQEPTEVWRTEGTGGFGRRVATKVGQEKWDMTGLPTAPRGDSHQPSCRIVTTTSTTHRSDPSMTEQNHSKFGCRITQINLNKSQDAQDYLINSLQGHDIVLIQEPWVDRGGFARAIQRYRVIYPFVEEARKLESRAVILVAVEIASDHVINLQINSPDVVGIDVNCGPAGWIRIINVYNDCKHDRSLQAMDEFLTNERQRRNEAVQDQMIWAGDFNRHHPMWDETRNHHLFTPHNIAAAERLIDLTDRFGMVMRLKKDIPTLRAMNTKNYTRVDNVWCSEAIQGMFVKCDTVPEKQPPKTDHFPVVSQLAYELVKGEVRIRKNFRAADWQMFRDALEKELEQLGRPTLATTVNEFEGKRLALERAIQHVIDDDNIVPVTRPCPFTKRWWNSDLGMQRRRVGNLSREAYKKRGIANHGVHEAYRRARNKLADDIKIAKREHWRGFLEGVDNGTVFVAGRIVGGPGTDGGALRMPALRHKVGGREARVTENAEKAKIFYKLFYPPPPAQSSVPKDPEYPEPRWDFRMITDQQIETTIHRLSPYKATKPGTAPNSVFTHCADLLAPYLGQLYRATFTLEHYPAAWAETESVVIQKPGKTDYTIPNAWRPVTLSNGMARVLNATLADDLVAHAERTGALPANHFGGRPGRSTMDSIHLMTKTVMDAWRRGEVASALFLDVKGAFPSVAVDRLEHNLRMAGIPRESDPFPVENGLDQGDAMSVILYLLYNAGILATVKGNKKELGLLFIDDAAIVVTGATFTEAHARLKEIMMGDGGIFRWARDHNCEFGVDKFQLLDMSRKRVPHPMCLKKTTPLARRDLVLGAYRVVSSEQVRFLGIWLDRELRWNQQGAAALAKGRDWISRFASCTSQ</sequence>
<comment type="caution">
    <text evidence="1">The sequence shown here is derived from an EMBL/GenBank/DDBJ whole genome shotgun (WGS) entry which is preliminary data.</text>
</comment>